<dbReference type="HAMAP" id="MF_00720">
    <property type="entry name" value="PriB"/>
    <property type="match status" value="1"/>
</dbReference>
<dbReference type="EMBL" id="LN554846">
    <property type="protein sequence ID" value="CED70383.1"/>
    <property type="molecule type" value="Genomic_DNA"/>
</dbReference>
<comment type="subunit">
    <text evidence="4">Homodimer. Interacts with PriA and DnaT. Component of the replication restart primosome. Primosome assembly occurs via a 'hand-off' mechanism. PriA binds to replication forks, subsequently PriB then DnaT bind; DnaT then displaces ssDNA to generate the helicase loading substrate.</text>
</comment>
<dbReference type="Pfam" id="PF22657">
    <property type="entry name" value="SSB_1"/>
    <property type="match status" value="1"/>
</dbReference>
<evidence type="ECO:0000256" key="1">
    <source>
        <dbReference type="ARBA" id="ARBA00022515"/>
    </source>
</evidence>
<dbReference type="GeneID" id="28539820"/>
<keyword evidence="6" id="KW-1185">Reference proteome</keyword>
<dbReference type="NCBIfam" id="TIGR04418">
    <property type="entry name" value="PriB_gamma"/>
    <property type="match status" value="1"/>
</dbReference>
<dbReference type="OrthoDB" id="9180733at2"/>
<gene>
    <name evidence="4 5" type="primary">priB</name>
    <name evidence="5" type="ORF">AWOD_I_0288</name>
</gene>
<organism evidence="5 6">
    <name type="scientific">Aliivibrio wodanis</name>
    <dbReference type="NCBI Taxonomy" id="80852"/>
    <lineage>
        <taxon>Bacteria</taxon>
        <taxon>Pseudomonadati</taxon>
        <taxon>Pseudomonadota</taxon>
        <taxon>Gammaproteobacteria</taxon>
        <taxon>Vibrionales</taxon>
        <taxon>Vibrionaceae</taxon>
        <taxon>Aliivibrio</taxon>
    </lineage>
</organism>
<dbReference type="Proteomes" id="UP000032427">
    <property type="component" value="Chromosome 1"/>
</dbReference>
<dbReference type="PIRSF" id="PIRSF003135">
    <property type="entry name" value="Primosomal_n"/>
    <property type="match status" value="1"/>
</dbReference>
<evidence type="ECO:0000256" key="4">
    <source>
        <dbReference type="HAMAP-Rule" id="MF_00720"/>
    </source>
</evidence>
<dbReference type="SUPFAM" id="SSF50249">
    <property type="entry name" value="Nucleic acid-binding proteins"/>
    <property type="match status" value="1"/>
</dbReference>
<dbReference type="KEGG" id="awd:AWOD_I_0288"/>
<accession>A0A090IMA8</accession>
<evidence type="ECO:0000313" key="5">
    <source>
        <dbReference type="EMBL" id="CED70383.1"/>
    </source>
</evidence>
<dbReference type="HOGENOM" id="CLU_166075_0_0_6"/>
<dbReference type="PATRIC" id="fig|80852.17.peg.294"/>
<dbReference type="GO" id="GO:0003697">
    <property type="term" value="F:single-stranded DNA binding"/>
    <property type="evidence" value="ECO:0007669"/>
    <property type="project" value="UniProtKB-UniRule"/>
</dbReference>
<dbReference type="GO" id="GO:0006269">
    <property type="term" value="P:DNA replication, synthesis of primer"/>
    <property type="evidence" value="ECO:0007669"/>
    <property type="project" value="UniProtKB-KW"/>
</dbReference>
<evidence type="ECO:0000256" key="3">
    <source>
        <dbReference type="ARBA" id="ARBA00023125"/>
    </source>
</evidence>
<sequence length="100" mass="10762">MTNRLELSGIIAKAPVRSLSPAGIPHCHFVIEHRSIKQEAGLSREVYCRMNVVVSGQGSQALTANLAQSSNVTVGGFITYQTGRNGVARVVLHAEHIKLI</sequence>
<keyword evidence="1 4" id="KW-0639">Primosome</keyword>
<keyword evidence="3 4" id="KW-0238">DNA-binding</keyword>
<dbReference type="InterPro" id="IPR000424">
    <property type="entry name" value="Primosome_PriB/ssb"/>
</dbReference>
<protein>
    <recommendedName>
        <fullName evidence="4">Replication restart protein PriB</fullName>
    </recommendedName>
</protein>
<dbReference type="STRING" id="80852.AWOD_I_0288"/>
<dbReference type="InterPro" id="IPR023646">
    <property type="entry name" value="Prisomal_replication_PriB"/>
</dbReference>
<dbReference type="Gene3D" id="2.40.50.140">
    <property type="entry name" value="Nucleic acid-binding proteins"/>
    <property type="match status" value="1"/>
</dbReference>
<dbReference type="GO" id="GO:1990077">
    <property type="term" value="C:primosome complex"/>
    <property type="evidence" value="ECO:0007669"/>
    <property type="project" value="UniProtKB-UniRule"/>
</dbReference>
<name>A0A090IMA8_9GAMM</name>
<dbReference type="RefSeq" id="WP_045101092.1">
    <property type="nucleotide sequence ID" value="NZ_LN554846.1"/>
</dbReference>
<keyword evidence="2 4" id="KW-0235">DNA replication</keyword>
<dbReference type="InterPro" id="IPR012340">
    <property type="entry name" value="NA-bd_OB-fold"/>
</dbReference>
<reference evidence="6" key="1">
    <citation type="submission" date="2014-09" db="EMBL/GenBank/DDBJ databases">
        <authorList>
            <person name="Hjerde E."/>
        </authorList>
    </citation>
    <scope>NUCLEOTIDE SEQUENCE [LARGE SCALE GENOMIC DNA]</scope>
    <source>
        <strain evidence="6">06/09/139</strain>
    </source>
</reference>
<dbReference type="AlphaFoldDB" id="A0A090IMA8"/>
<comment type="similarity">
    <text evidence="4">Belongs to the PriB family.</text>
</comment>
<comment type="function">
    <text evidence="4">Involved in the restart of stalled replication forks, which reloads the replicative helicase on sites other than the origin of replication; the PriA-PriB pathway is the major replication restart pathway. During primosome assembly it facilitates complex formation between PriA and DnaT on DNA; stabilizes PriA on DNA. Stimulates the DNA unwinding activity of PriA helicase.</text>
</comment>
<evidence type="ECO:0000256" key="2">
    <source>
        <dbReference type="ARBA" id="ARBA00022705"/>
    </source>
</evidence>
<dbReference type="PROSITE" id="PS50935">
    <property type="entry name" value="SSB"/>
    <property type="match status" value="1"/>
</dbReference>
<proteinExistence type="inferred from homology"/>
<evidence type="ECO:0000313" key="6">
    <source>
        <dbReference type="Proteomes" id="UP000032427"/>
    </source>
</evidence>